<dbReference type="InterPro" id="IPR036755">
    <property type="entry name" value="SRS_dom_sf"/>
</dbReference>
<name>F0VDE4_NEOCL</name>
<keyword evidence="5" id="KW-1185">Reference proteome</keyword>
<evidence type="ECO:0000256" key="1">
    <source>
        <dbReference type="SAM" id="SignalP"/>
    </source>
</evidence>
<dbReference type="EMBL" id="FR823386">
    <property type="protein sequence ID" value="CBZ51659.1"/>
    <property type="molecule type" value="Genomic_DNA"/>
</dbReference>
<dbReference type="OMA" id="WNTALMI"/>
<dbReference type="SUPFAM" id="SSF74877">
    <property type="entry name" value="Major surface antigen p30, SAG1"/>
    <property type="match status" value="1"/>
</dbReference>
<reference evidence="4" key="4">
    <citation type="journal article" date="2015" name="PLoS ONE">
        <title>Comprehensive Evaluation of Toxoplasma gondii VEG and Neospora caninum LIV Genomes with Tachyzoite Stage Transcriptome and Proteome Defines Novel Transcript Features.</title>
        <authorList>
            <person name="Ramaprasad A."/>
            <person name="Mourier T."/>
            <person name="Naeem R."/>
            <person name="Malas T.B."/>
            <person name="Moussa E."/>
            <person name="Panigrahi A."/>
            <person name="Vermont S.J."/>
            <person name="Otto T.D."/>
            <person name="Wastling J."/>
            <person name="Pain A."/>
        </authorList>
    </citation>
    <scope>NUCLEOTIDE SEQUENCE</scope>
    <source>
        <strain evidence="4">Liverpool</strain>
    </source>
</reference>
<feature type="signal peptide" evidence="1">
    <location>
        <begin position="1"/>
        <end position="35"/>
    </location>
</feature>
<dbReference type="OrthoDB" id="10461371at2759"/>
<dbReference type="VEuPathDB" id="ToxoDB:NCLIV_014530"/>
<dbReference type="EMBL" id="LN714479">
    <property type="protein sequence ID" value="CEL65613.1"/>
    <property type="molecule type" value="Genomic_DNA"/>
</dbReference>
<dbReference type="Gene3D" id="2.60.40.1320">
    <property type="entry name" value="SRS domain"/>
    <property type="match status" value="2"/>
</dbReference>
<evidence type="ECO:0000313" key="4">
    <source>
        <dbReference type="EMBL" id="CEL65613.1"/>
    </source>
</evidence>
<organism evidence="3 5">
    <name type="scientific">Neospora caninum (strain Liverpool)</name>
    <dbReference type="NCBI Taxonomy" id="572307"/>
    <lineage>
        <taxon>Eukaryota</taxon>
        <taxon>Sar</taxon>
        <taxon>Alveolata</taxon>
        <taxon>Apicomplexa</taxon>
        <taxon>Conoidasida</taxon>
        <taxon>Coccidia</taxon>
        <taxon>Eucoccidiorida</taxon>
        <taxon>Eimeriorina</taxon>
        <taxon>Sarcocystidae</taxon>
        <taxon>Neospora</taxon>
    </lineage>
</organism>
<evidence type="ECO:0000313" key="5">
    <source>
        <dbReference type="Proteomes" id="UP000007494"/>
    </source>
</evidence>
<dbReference type="Proteomes" id="UP000007494">
    <property type="component" value="Chromosome V"/>
</dbReference>
<gene>
    <name evidence="4" type="ORF">BN1204_014530</name>
    <name evidence="3" type="ORF">NCLIV_014530</name>
</gene>
<protein>
    <submittedName>
        <fullName evidence="3">SRS domain-containing protein</fullName>
    </submittedName>
</protein>
<proteinExistence type="predicted"/>
<dbReference type="Pfam" id="PF04092">
    <property type="entry name" value="SAG"/>
    <property type="match status" value="1"/>
</dbReference>
<reference evidence="3" key="1">
    <citation type="submission" date="2011-02" db="EMBL/GenBank/DDBJ databases">
        <authorList>
            <person name="Aslett M."/>
        </authorList>
    </citation>
    <scope>NUCLEOTIDE SEQUENCE</scope>
    <source>
        <strain evidence="3">Liverpool</strain>
    </source>
</reference>
<dbReference type="eggNOG" id="ENOG502TMFF">
    <property type="taxonomic scope" value="Eukaryota"/>
</dbReference>
<reference evidence="5" key="3">
    <citation type="journal article" date="2012" name="PLoS Pathog.">
        <title>Comparative genomics of the apicomplexan parasites Toxoplasma gondii and Neospora caninum: Coccidia differing in host range and transmission strategy.</title>
        <authorList>
            <person name="Reid A.J."/>
            <person name="Vermont S.J."/>
            <person name="Cotton J.A."/>
            <person name="Harris D."/>
            <person name="Hill-Cawthorne G.A."/>
            <person name="Konen-Waisman S."/>
            <person name="Latham S.M."/>
            <person name="Mourier T."/>
            <person name="Norton R."/>
            <person name="Quail M.A."/>
            <person name="Sanders M."/>
            <person name="Shanmugam D."/>
            <person name="Sohal A."/>
            <person name="Wasmuth J.D."/>
            <person name="Brunk B."/>
            <person name="Grigg M.E."/>
            <person name="Howard J.C."/>
            <person name="Parkinson J."/>
            <person name="Roos D.S."/>
            <person name="Trees A.J."/>
            <person name="Berriman M."/>
            <person name="Pain A."/>
            <person name="Wastling J.M."/>
        </authorList>
    </citation>
    <scope>NUCLEOTIDE SEQUENCE [LARGE SCALE GENOMIC DNA]</scope>
    <source>
        <strain evidence="5">Liverpool</strain>
    </source>
</reference>
<sequence>MASYKGERSPGLPYAGFNLCFFLIFLCIFCLPVVAQDVVNQCAAETPVLSIPVTDTTAVEFKCAAQVTNLYPQYSASVPQKVCESSACTSEVQLKIPNATLGQTDDKYTFTVSQASEEASTVYFKCSSVAPAIQNLRDTITKEDNGEKKCTVQIAVWGPPIQGLPEYPTPSKCAANQSTLNLEVNSSNKSVTFACGDGNVLSPALFDNVFSAEGCTEESPLADHLSTASLVQHGTTEAGKDAKKPAYTFQVTSLPAEEKTVCYQCRKSSPSGRSNDPTCTVYIKVAKEETDSGSTTTAPPDASGAETGRWSCLTLITSLISVSVLLAKMI</sequence>
<dbReference type="GO" id="GO:0016020">
    <property type="term" value="C:membrane"/>
    <property type="evidence" value="ECO:0007669"/>
    <property type="project" value="InterPro"/>
</dbReference>
<dbReference type="InParanoid" id="F0VDE4"/>
<evidence type="ECO:0000313" key="3">
    <source>
        <dbReference type="EMBL" id="CBZ51659.1"/>
    </source>
</evidence>
<keyword evidence="1" id="KW-0732">Signal</keyword>
<dbReference type="GeneID" id="13444047"/>
<dbReference type="AlphaFoldDB" id="F0VDE4"/>
<dbReference type="InterPro" id="IPR007226">
    <property type="entry name" value="SRS_dom"/>
</dbReference>
<accession>F0VDE4</accession>
<reference evidence="3" key="2">
    <citation type="submission" date="2011-03" db="EMBL/GenBank/DDBJ databases">
        <title>Comparative genomics and transcriptomics of Neospora caninum and Toxoplasma gondii.</title>
        <authorList>
            <person name="Reid A.J."/>
            <person name="Sohal A."/>
            <person name="Harris D."/>
            <person name="Quail M."/>
            <person name="Sanders M."/>
            <person name="Berriman M."/>
            <person name="Wastling J.M."/>
            <person name="Pain A."/>
        </authorList>
    </citation>
    <scope>NUCLEOTIDE SEQUENCE</scope>
    <source>
        <strain evidence="3">Liverpool</strain>
    </source>
</reference>
<dbReference type="RefSeq" id="XP_003881692.1">
    <property type="nucleotide sequence ID" value="XM_003881643.1"/>
</dbReference>
<feature type="domain" description="SRS" evidence="2">
    <location>
        <begin position="173"/>
        <end position="285"/>
    </location>
</feature>
<feature type="chain" id="PRO_5007655162" evidence="1">
    <location>
        <begin position="36"/>
        <end position="330"/>
    </location>
</feature>
<evidence type="ECO:0000259" key="2">
    <source>
        <dbReference type="Pfam" id="PF04092"/>
    </source>
</evidence>